<feature type="compositionally biased region" description="Basic and acidic residues" evidence="1">
    <location>
        <begin position="171"/>
        <end position="181"/>
    </location>
</feature>
<evidence type="ECO:0000313" key="2">
    <source>
        <dbReference type="EMBL" id="KAK3792773.1"/>
    </source>
</evidence>
<evidence type="ECO:0000313" key="3">
    <source>
        <dbReference type="Proteomes" id="UP001283361"/>
    </source>
</evidence>
<dbReference type="EMBL" id="JAWDGP010001331">
    <property type="protein sequence ID" value="KAK3792773.1"/>
    <property type="molecule type" value="Genomic_DNA"/>
</dbReference>
<comment type="caution">
    <text evidence="2">The sequence shown here is derived from an EMBL/GenBank/DDBJ whole genome shotgun (WGS) entry which is preliminary data.</text>
</comment>
<sequence length="181" mass="20513">MSRGIQDSATWDPPTLTVIASYFSILLQSQKSFCSSNRISQHARRCRLTPGARVPVYLPIDCGVPSGTSPNMNRRRQWSTVHSDRMSEARTFSKAEDENHNIGFEGVFSRRAAVPEVQCWGDHIETDQCTKQVIFAQAQKRSNRLPTPATAVYLRSTTNNRVRRPNLRGESMSRETSRSRL</sequence>
<accession>A0AAE1ARV0</accession>
<reference evidence="2" key="1">
    <citation type="journal article" date="2023" name="G3 (Bethesda)">
        <title>A reference genome for the long-term kleptoplast-retaining sea slug Elysia crispata morphotype clarki.</title>
        <authorList>
            <person name="Eastman K.E."/>
            <person name="Pendleton A.L."/>
            <person name="Shaikh M.A."/>
            <person name="Suttiyut T."/>
            <person name="Ogas R."/>
            <person name="Tomko P."/>
            <person name="Gavelis G."/>
            <person name="Widhalm J.R."/>
            <person name="Wisecaver J.H."/>
        </authorList>
    </citation>
    <scope>NUCLEOTIDE SEQUENCE</scope>
    <source>
        <strain evidence="2">ECLA1</strain>
    </source>
</reference>
<organism evidence="2 3">
    <name type="scientific">Elysia crispata</name>
    <name type="common">lettuce slug</name>
    <dbReference type="NCBI Taxonomy" id="231223"/>
    <lineage>
        <taxon>Eukaryota</taxon>
        <taxon>Metazoa</taxon>
        <taxon>Spiralia</taxon>
        <taxon>Lophotrochozoa</taxon>
        <taxon>Mollusca</taxon>
        <taxon>Gastropoda</taxon>
        <taxon>Heterobranchia</taxon>
        <taxon>Euthyneura</taxon>
        <taxon>Panpulmonata</taxon>
        <taxon>Sacoglossa</taxon>
        <taxon>Placobranchoidea</taxon>
        <taxon>Plakobranchidae</taxon>
        <taxon>Elysia</taxon>
    </lineage>
</organism>
<evidence type="ECO:0000256" key="1">
    <source>
        <dbReference type="SAM" id="MobiDB-lite"/>
    </source>
</evidence>
<keyword evidence="3" id="KW-1185">Reference proteome</keyword>
<proteinExistence type="predicted"/>
<name>A0AAE1ARV0_9GAST</name>
<protein>
    <submittedName>
        <fullName evidence="2">Uncharacterized protein</fullName>
    </submittedName>
</protein>
<dbReference type="AlphaFoldDB" id="A0AAE1ARV0"/>
<gene>
    <name evidence="2" type="ORF">RRG08_029321</name>
</gene>
<feature type="region of interest" description="Disordered" evidence="1">
    <location>
        <begin position="157"/>
        <end position="181"/>
    </location>
</feature>
<dbReference type="Proteomes" id="UP001283361">
    <property type="component" value="Unassembled WGS sequence"/>
</dbReference>